<reference evidence="2" key="1">
    <citation type="journal article" date="2019" name="Int. J. Syst. Evol. Microbiol.">
        <title>The Global Catalogue of Microorganisms (GCM) 10K type strain sequencing project: providing services to taxonomists for standard genome sequencing and annotation.</title>
        <authorList>
            <consortium name="The Broad Institute Genomics Platform"/>
            <consortium name="The Broad Institute Genome Sequencing Center for Infectious Disease"/>
            <person name="Wu L."/>
            <person name="Ma J."/>
        </authorList>
    </citation>
    <scope>NUCLEOTIDE SEQUENCE [LARGE SCALE GENOMIC DNA]</scope>
    <source>
        <strain evidence="2">JCM 9095</strain>
    </source>
</reference>
<proteinExistence type="predicted"/>
<evidence type="ECO:0000313" key="2">
    <source>
        <dbReference type="Proteomes" id="UP001501866"/>
    </source>
</evidence>
<dbReference type="EMBL" id="BAAAUH010000014">
    <property type="protein sequence ID" value="GAA3174766.1"/>
    <property type="molecule type" value="Genomic_DNA"/>
</dbReference>
<dbReference type="Proteomes" id="UP001501866">
    <property type="component" value="Unassembled WGS sequence"/>
</dbReference>
<dbReference type="InterPro" id="IPR014729">
    <property type="entry name" value="Rossmann-like_a/b/a_fold"/>
</dbReference>
<comment type="caution">
    <text evidence="1">The sequence shown here is derived from an EMBL/GenBank/DDBJ whole genome shotgun (WGS) entry which is preliminary data.</text>
</comment>
<evidence type="ECO:0000313" key="1">
    <source>
        <dbReference type="EMBL" id="GAA3174766.1"/>
    </source>
</evidence>
<dbReference type="SUPFAM" id="SSF52402">
    <property type="entry name" value="Adenine nucleotide alpha hydrolases-like"/>
    <property type="match status" value="1"/>
</dbReference>
<dbReference type="Gene3D" id="3.40.50.620">
    <property type="entry name" value="HUPs"/>
    <property type="match status" value="1"/>
</dbReference>
<organism evidence="1 2">
    <name type="scientific">Streptomyces virens</name>
    <dbReference type="NCBI Taxonomy" id="285572"/>
    <lineage>
        <taxon>Bacteria</taxon>
        <taxon>Bacillati</taxon>
        <taxon>Actinomycetota</taxon>
        <taxon>Actinomycetes</taxon>
        <taxon>Kitasatosporales</taxon>
        <taxon>Streptomycetaceae</taxon>
        <taxon>Streptomyces</taxon>
    </lineage>
</organism>
<keyword evidence="2" id="KW-1185">Reference proteome</keyword>
<protein>
    <recommendedName>
        <fullName evidence="3">UspA domain-containing protein</fullName>
    </recommendedName>
</protein>
<accession>A0ABP6PCZ1</accession>
<name>A0ABP6PCZ1_9ACTN</name>
<gene>
    <name evidence="1" type="ORF">GCM10010451_24420</name>
</gene>
<evidence type="ECO:0008006" key="3">
    <source>
        <dbReference type="Google" id="ProtNLM"/>
    </source>
</evidence>
<sequence>MFPQPLARPVIPAERVPPVPPPRPVTALLADSVQDIAVIDTALRLAVPRRAPLLLVAVLPAHAHSSVTAEADTHAARVVMGRVLPRVRQAGLDHIPVVHRVTPRGTRLRAAGAVLDVAARHLSSVLVAAARGPAGLDAHVLTEASALRCGPFVHTVAPTAWTPFPTFQHYTDLKGRPTASGPAS</sequence>